<dbReference type="RefSeq" id="WP_113985597.1">
    <property type="nucleotide sequence ID" value="NZ_QMEY01000026.1"/>
</dbReference>
<keyword evidence="2 4" id="KW-0238">DNA-binding</keyword>
<name>A0A366LPK9_9ACTN</name>
<dbReference type="PRINTS" id="PR00455">
    <property type="entry name" value="HTHTETR"/>
</dbReference>
<evidence type="ECO:0000256" key="1">
    <source>
        <dbReference type="ARBA" id="ARBA00023015"/>
    </source>
</evidence>
<protein>
    <submittedName>
        <fullName evidence="6">TetR/AcrR family transcriptional regulator</fullName>
    </submittedName>
</protein>
<dbReference type="SUPFAM" id="SSF46689">
    <property type="entry name" value="Homeodomain-like"/>
    <property type="match status" value="1"/>
</dbReference>
<reference evidence="6 7" key="1">
    <citation type="submission" date="2018-06" db="EMBL/GenBank/DDBJ databases">
        <title>Sphaerisporangium craniellae sp. nov., isolated from a marine sponge in the South China Sea.</title>
        <authorList>
            <person name="Li L."/>
        </authorList>
    </citation>
    <scope>NUCLEOTIDE SEQUENCE [LARGE SCALE GENOMIC DNA]</scope>
    <source>
        <strain evidence="6 7">LHW63015</strain>
    </source>
</reference>
<gene>
    <name evidence="6" type="ORF">DP939_37560</name>
</gene>
<dbReference type="Gene3D" id="1.10.357.10">
    <property type="entry name" value="Tetracycline Repressor, domain 2"/>
    <property type="match status" value="1"/>
</dbReference>
<keyword evidence="3" id="KW-0804">Transcription</keyword>
<dbReference type="Pfam" id="PF02909">
    <property type="entry name" value="TetR_C_1"/>
    <property type="match status" value="1"/>
</dbReference>
<sequence length="253" mass="27230">MKDSPERELPPGLTLAWGLASTARRRGPKPAHSVERIVEAAVEIADRDGLAALSMPKIAGSLGITANALYRYVSSKEELLVLLAEAGWGPPSSALCHVTGWREAATEWTHAAVERLRAHPWLLDLPVRGTPLTPNLLGWLEVLLEAMSGSGLDDQEILGCALLLDGYARSTADLARTMDVLGAPPALPPTVIEFLRPLLNERGFPRLAAMMAGGNYEVNDFTDSDIEFGLNRIIAGIDALIDTKRGKPEDPKA</sequence>
<dbReference type="Pfam" id="PF00440">
    <property type="entry name" value="TetR_N"/>
    <property type="match status" value="1"/>
</dbReference>
<dbReference type="OrthoDB" id="2570341at2"/>
<dbReference type="Proteomes" id="UP000253303">
    <property type="component" value="Unassembled WGS sequence"/>
</dbReference>
<dbReference type="InterPro" id="IPR036271">
    <property type="entry name" value="Tet_transcr_reg_TetR-rel_C_sf"/>
</dbReference>
<dbReference type="InterPro" id="IPR001647">
    <property type="entry name" value="HTH_TetR"/>
</dbReference>
<evidence type="ECO:0000256" key="4">
    <source>
        <dbReference type="PROSITE-ProRule" id="PRU00335"/>
    </source>
</evidence>
<dbReference type="SUPFAM" id="SSF48498">
    <property type="entry name" value="Tetracyclin repressor-like, C-terminal domain"/>
    <property type="match status" value="1"/>
</dbReference>
<dbReference type="InterPro" id="IPR004111">
    <property type="entry name" value="Repressor_TetR_C"/>
</dbReference>
<comment type="caution">
    <text evidence="6">The sequence shown here is derived from an EMBL/GenBank/DDBJ whole genome shotgun (WGS) entry which is preliminary data.</text>
</comment>
<evidence type="ECO:0000259" key="5">
    <source>
        <dbReference type="PROSITE" id="PS50977"/>
    </source>
</evidence>
<dbReference type="InterPro" id="IPR050109">
    <property type="entry name" value="HTH-type_TetR-like_transc_reg"/>
</dbReference>
<keyword evidence="7" id="KW-1185">Reference proteome</keyword>
<dbReference type="GO" id="GO:0000976">
    <property type="term" value="F:transcription cis-regulatory region binding"/>
    <property type="evidence" value="ECO:0007669"/>
    <property type="project" value="TreeGrafter"/>
</dbReference>
<evidence type="ECO:0000256" key="2">
    <source>
        <dbReference type="ARBA" id="ARBA00023125"/>
    </source>
</evidence>
<evidence type="ECO:0000313" key="6">
    <source>
        <dbReference type="EMBL" id="RBQ15112.1"/>
    </source>
</evidence>
<organism evidence="6 7">
    <name type="scientific">Spongiactinospora rosea</name>
    <dbReference type="NCBI Taxonomy" id="2248750"/>
    <lineage>
        <taxon>Bacteria</taxon>
        <taxon>Bacillati</taxon>
        <taxon>Actinomycetota</taxon>
        <taxon>Actinomycetes</taxon>
        <taxon>Streptosporangiales</taxon>
        <taxon>Streptosporangiaceae</taxon>
        <taxon>Spongiactinospora</taxon>
    </lineage>
</organism>
<dbReference type="Gene3D" id="1.10.10.60">
    <property type="entry name" value="Homeodomain-like"/>
    <property type="match status" value="1"/>
</dbReference>
<proteinExistence type="predicted"/>
<keyword evidence="1" id="KW-0805">Transcription regulation</keyword>
<dbReference type="PROSITE" id="PS50977">
    <property type="entry name" value="HTH_TETR_2"/>
    <property type="match status" value="1"/>
</dbReference>
<dbReference type="PANTHER" id="PTHR30055:SF151">
    <property type="entry name" value="TRANSCRIPTIONAL REGULATORY PROTEIN"/>
    <property type="match status" value="1"/>
</dbReference>
<dbReference type="GO" id="GO:0003700">
    <property type="term" value="F:DNA-binding transcription factor activity"/>
    <property type="evidence" value="ECO:0007669"/>
    <property type="project" value="TreeGrafter"/>
</dbReference>
<dbReference type="AlphaFoldDB" id="A0A366LPK9"/>
<dbReference type="GO" id="GO:0045892">
    <property type="term" value="P:negative regulation of DNA-templated transcription"/>
    <property type="evidence" value="ECO:0007669"/>
    <property type="project" value="InterPro"/>
</dbReference>
<accession>A0A366LPK9</accession>
<dbReference type="InterPro" id="IPR009057">
    <property type="entry name" value="Homeodomain-like_sf"/>
</dbReference>
<dbReference type="EMBL" id="QMEY01000026">
    <property type="protein sequence ID" value="RBQ15112.1"/>
    <property type="molecule type" value="Genomic_DNA"/>
</dbReference>
<feature type="domain" description="HTH tetR-type" evidence="5">
    <location>
        <begin position="31"/>
        <end position="91"/>
    </location>
</feature>
<feature type="DNA-binding region" description="H-T-H motif" evidence="4">
    <location>
        <begin position="54"/>
        <end position="73"/>
    </location>
</feature>
<dbReference type="PANTHER" id="PTHR30055">
    <property type="entry name" value="HTH-TYPE TRANSCRIPTIONAL REGULATOR RUTR"/>
    <property type="match status" value="1"/>
</dbReference>
<evidence type="ECO:0000313" key="7">
    <source>
        <dbReference type="Proteomes" id="UP000253303"/>
    </source>
</evidence>
<evidence type="ECO:0000256" key="3">
    <source>
        <dbReference type="ARBA" id="ARBA00023163"/>
    </source>
</evidence>